<dbReference type="SUPFAM" id="SSF56112">
    <property type="entry name" value="Protein kinase-like (PK-like)"/>
    <property type="match status" value="1"/>
</dbReference>
<dbReference type="Pfam" id="PF01636">
    <property type="entry name" value="APH"/>
    <property type="match status" value="1"/>
</dbReference>
<evidence type="ECO:0000313" key="3">
    <source>
        <dbReference type="Proteomes" id="UP001221757"/>
    </source>
</evidence>
<dbReference type="EMBL" id="JARKIE010000074">
    <property type="protein sequence ID" value="KAJ7689110.1"/>
    <property type="molecule type" value="Genomic_DNA"/>
</dbReference>
<protein>
    <recommendedName>
        <fullName evidence="1">Aminoglycoside phosphotransferase domain-containing protein</fullName>
    </recommendedName>
</protein>
<sequence length="328" mass="37424">MDIQFEGGKSAFVRVLVWRADEAEGSVKSWNCSKLYAELGILRWLEANASSLPVPRILAFDDVNCLLVTTVMPGMDVLHAYPRLSTAAKEHSVISWAHAAVFMFRLPTPQRFGTIENPLYLYVSPQHTFATDNTADLLSFFQSAISARRTRSLMTNNAEAHEILCCRLDRLLYGMKPLVVQAQNTPSMSRFALTHRDLGPANIMLDEASGEVVGIVDWEFNACMPACMSTEYPLWIRPIIIASPLYQDPNPKYLNFFHEPRAERNRLCELYEKTVKELDEDYYNCLLYGTRLRDALEWIEGDHTEDTNGVRMVRWAEDHLFSSVAVKF</sequence>
<dbReference type="PANTHER" id="PTHR21310:SF15">
    <property type="entry name" value="AMINOGLYCOSIDE PHOSPHOTRANSFERASE DOMAIN-CONTAINING PROTEIN"/>
    <property type="match status" value="1"/>
</dbReference>
<keyword evidence="3" id="KW-1185">Reference proteome</keyword>
<name>A0AAD7DDH8_MYCRO</name>
<gene>
    <name evidence="2" type="ORF">B0H17DRAFT_1202476</name>
</gene>
<dbReference type="Proteomes" id="UP001221757">
    <property type="component" value="Unassembled WGS sequence"/>
</dbReference>
<dbReference type="PANTHER" id="PTHR21310">
    <property type="entry name" value="AMINOGLYCOSIDE PHOSPHOTRANSFERASE-RELATED-RELATED"/>
    <property type="match status" value="1"/>
</dbReference>
<comment type="caution">
    <text evidence="2">The sequence shown here is derived from an EMBL/GenBank/DDBJ whole genome shotgun (WGS) entry which is preliminary data.</text>
</comment>
<dbReference type="AlphaFoldDB" id="A0AAD7DDH8"/>
<accession>A0AAD7DDH8</accession>
<dbReference type="InterPro" id="IPR011009">
    <property type="entry name" value="Kinase-like_dom_sf"/>
</dbReference>
<proteinExistence type="predicted"/>
<dbReference type="InterPro" id="IPR051678">
    <property type="entry name" value="AGP_Transferase"/>
</dbReference>
<organism evidence="2 3">
    <name type="scientific">Mycena rosella</name>
    <name type="common">Pink bonnet</name>
    <name type="synonym">Agaricus rosellus</name>
    <dbReference type="NCBI Taxonomy" id="1033263"/>
    <lineage>
        <taxon>Eukaryota</taxon>
        <taxon>Fungi</taxon>
        <taxon>Dikarya</taxon>
        <taxon>Basidiomycota</taxon>
        <taxon>Agaricomycotina</taxon>
        <taxon>Agaricomycetes</taxon>
        <taxon>Agaricomycetidae</taxon>
        <taxon>Agaricales</taxon>
        <taxon>Marasmiineae</taxon>
        <taxon>Mycenaceae</taxon>
        <taxon>Mycena</taxon>
    </lineage>
</organism>
<evidence type="ECO:0000313" key="2">
    <source>
        <dbReference type="EMBL" id="KAJ7689110.1"/>
    </source>
</evidence>
<evidence type="ECO:0000259" key="1">
    <source>
        <dbReference type="Pfam" id="PF01636"/>
    </source>
</evidence>
<dbReference type="Gene3D" id="3.90.1200.10">
    <property type="match status" value="1"/>
</dbReference>
<feature type="domain" description="Aminoglycoside phosphotransferase" evidence="1">
    <location>
        <begin position="34"/>
        <end position="220"/>
    </location>
</feature>
<dbReference type="InterPro" id="IPR002575">
    <property type="entry name" value="Aminoglycoside_PTrfase"/>
</dbReference>
<reference evidence="2" key="1">
    <citation type="submission" date="2023-03" db="EMBL/GenBank/DDBJ databases">
        <title>Massive genome expansion in bonnet fungi (Mycena s.s.) driven by repeated elements and novel gene families across ecological guilds.</title>
        <authorList>
            <consortium name="Lawrence Berkeley National Laboratory"/>
            <person name="Harder C.B."/>
            <person name="Miyauchi S."/>
            <person name="Viragh M."/>
            <person name="Kuo A."/>
            <person name="Thoen E."/>
            <person name="Andreopoulos B."/>
            <person name="Lu D."/>
            <person name="Skrede I."/>
            <person name="Drula E."/>
            <person name="Henrissat B."/>
            <person name="Morin E."/>
            <person name="Kohler A."/>
            <person name="Barry K."/>
            <person name="LaButti K."/>
            <person name="Morin E."/>
            <person name="Salamov A."/>
            <person name="Lipzen A."/>
            <person name="Mereny Z."/>
            <person name="Hegedus B."/>
            <person name="Baldrian P."/>
            <person name="Stursova M."/>
            <person name="Weitz H."/>
            <person name="Taylor A."/>
            <person name="Grigoriev I.V."/>
            <person name="Nagy L.G."/>
            <person name="Martin F."/>
            <person name="Kauserud H."/>
        </authorList>
    </citation>
    <scope>NUCLEOTIDE SEQUENCE</scope>
    <source>
        <strain evidence="2">CBHHK067</strain>
    </source>
</reference>